<evidence type="ECO:0000256" key="2">
    <source>
        <dbReference type="SAM" id="SignalP"/>
    </source>
</evidence>
<feature type="signal peptide" evidence="2">
    <location>
        <begin position="1"/>
        <end position="20"/>
    </location>
</feature>
<dbReference type="Proteomes" id="UP000046393">
    <property type="component" value="Unplaced"/>
</dbReference>
<reference evidence="5" key="1">
    <citation type="submission" date="2017-02" db="UniProtKB">
        <authorList>
            <consortium name="WormBaseParasite"/>
        </authorList>
    </citation>
    <scope>IDENTIFICATION</scope>
</reference>
<keyword evidence="4" id="KW-1185">Reference proteome</keyword>
<keyword evidence="2" id="KW-0732">Signal</keyword>
<dbReference type="InterPro" id="IPR052823">
    <property type="entry name" value="SXP/RAL-2_related"/>
</dbReference>
<protein>
    <submittedName>
        <fullName evidence="5">DUF148 domain-containing protein</fullName>
    </submittedName>
</protein>
<feature type="chain" id="PRO_5005893293" evidence="2">
    <location>
        <begin position="21"/>
        <end position="239"/>
    </location>
</feature>
<evidence type="ECO:0000259" key="3">
    <source>
        <dbReference type="Pfam" id="PF02520"/>
    </source>
</evidence>
<feature type="region of interest" description="Disordered" evidence="1">
    <location>
        <begin position="219"/>
        <end position="239"/>
    </location>
</feature>
<feature type="domain" description="SXP/RAL-2 family protein Ani s 5-like cation-binding" evidence="3">
    <location>
        <begin position="92"/>
        <end position="197"/>
    </location>
</feature>
<dbReference type="InterPro" id="IPR003677">
    <property type="entry name" value="ANIS5_cation-bd"/>
</dbReference>
<dbReference type="AlphaFoldDB" id="A0A0N5ANM0"/>
<dbReference type="PANTHER" id="PTHR21593:SF36">
    <property type="entry name" value="DUF148 DOMAIN-CONTAINING PROTEIN-RELATED"/>
    <property type="match status" value="1"/>
</dbReference>
<organism evidence="4 5">
    <name type="scientific">Syphacia muris</name>
    <dbReference type="NCBI Taxonomy" id="451379"/>
    <lineage>
        <taxon>Eukaryota</taxon>
        <taxon>Metazoa</taxon>
        <taxon>Ecdysozoa</taxon>
        <taxon>Nematoda</taxon>
        <taxon>Chromadorea</taxon>
        <taxon>Rhabditida</taxon>
        <taxon>Spirurina</taxon>
        <taxon>Oxyuridomorpha</taxon>
        <taxon>Oxyuroidea</taxon>
        <taxon>Oxyuridae</taxon>
        <taxon>Syphacia</taxon>
    </lineage>
</organism>
<name>A0A0N5ANM0_9BILA</name>
<sequence length="239" mass="28260">MLRSIFLITTLLLLTAVARPNETKKERGTKSLKTGSAQDSGSAGLYLFGSRDEKAKERYEGHFSDSKYRKGSLKRKNSSKTPSELSDLDEKALKELHDIQNRDDLTKKQYYHKIDDWAKKQGDEFYKKFSKILERYGERRKFLNKRAQIIFESLQKLYARCREIMLNDALTKKEMLEAFNDAFKKANRWSVTALKLIEFGAKRDYYSYLRRQRLFTKTPLKTSKKTEERPKRQFKKPKL</sequence>
<feature type="compositionally biased region" description="Polar residues" evidence="1">
    <location>
        <begin position="31"/>
        <end position="41"/>
    </location>
</feature>
<feature type="region of interest" description="Disordered" evidence="1">
    <location>
        <begin position="22"/>
        <end position="44"/>
    </location>
</feature>
<dbReference type="Pfam" id="PF02520">
    <property type="entry name" value="ANIS5_cation-bd"/>
    <property type="match status" value="1"/>
</dbReference>
<dbReference type="PANTHER" id="PTHR21593">
    <property type="entry name" value="PRION-LIKE- Q/N-RICH -DOMAIN-BEARING PROTEIN PROTEIN"/>
    <property type="match status" value="1"/>
</dbReference>
<proteinExistence type="predicted"/>
<accession>A0A0N5ANM0</accession>
<evidence type="ECO:0000313" key="4">
    <source>
        <dbReference type="Proteomes" id="UP000046393"/>
    </source>
</evidence>
<evidence type="ECO:0000256" key="1">
    <source>
        <dbReference type="SAM" id="MobiDB-lite"/>
    </source>
</evidence>
<dbReference type="WBParaSite" id="SMUV_0000621201-mRNA-1">
    <property type="protein sequence ID" value="SMUV_0000621201-mRNA-1"/>
    <property type="gene ID" value="SMUV_0000621201"/>
</dbReference>
<evidence type="ECO:0000313" key="5">
    <source>
        <dbReference type="WBParaSite" id="SMUV_0000621201-mRNA-1"/>
    </source>
</evidence>